<dbReference type="AlphaFoldDB" id="A0A9P8TUV8"/>
<feature type="region of interest" description="Disordered" evidence="1">
    <location>
        <begin position="444"/>
        <end position="466"/>
    </location>
</feature>
<feature type="compositionally biased region" description="Low complexity" evidence="1">
    <location>
        <begin position="77"/>
        <end position="95"/>
    </location>
</feature>
<protein>
    <submittedName>
        <fullName evidence="2">Uncharacterized protein</fullName>
    </submittedName>
</protein>
<feature type="region of interest" description="Disordered" evidence="1">
    <location>
        <begin position="267"/>
        <end position="288"/>
    </location>
</feature>
<dbReference type="EMBL" id="JAIWOZ010000005">
    <property type="protein sequence ID" value="KAH6605392.1"/>
    <property type="molecule type" value="Genomic_DNA"/>
</dbReference>
<name>A0A9P8TUV8_9HYPO</name>
<organism evidence="2 3">
    <name type="scientific">Trichoderma cornu-damae</name>
    <dbReference type="NCBI Taxonomy" id="654480"/>
    <lineage>
        <taxon>Eukaryota</taxon>
        <taxon>Fungi</taxon>
        <taxon>Dikarya</taxon>
        <taxon>Ascomycota</taxon>
        <taxon>Pezizomycotina</taxon>
        <taxon>Sordariomycetes</taxon>
        <taxon>Hypocreomycetidae</taxon>
        <taxon>Hypocreales</taxon>
        <taxon>Hypocreaceae</taxon>
        <taxon>Trichoderma</taxon>
    </lineage>
</organism>
<comment type="caution">
    <text evidence="2">The sequence shown here is derived from an EMBL/GenBank/DDBJ whole genome shotgun (WGS) entry which is preliminary data.</text>
</comment>
<feature type="compositionally biased region" description="Low complexity" evidence="1">
    <location>
        <begin position="238"/>
        <end position="249"/>
    </location>
</feature>
<feature type="region of interest" description="Disordered" evidence="1">
    <location>
        <begin position="222"/>
        <end position="249"/>
    </location>
</feature>
<feature type="compositionally biased region" description="Basic and acidic residues" evidence="1">
    <location>
        <begin position="97"/>
        <end position="115"/>
    </location>
</feature>
<dbReference type="OrthoDB" id="5317787at2759"/>
<feature type="compositionally biased region" description="Basic and acidic residues" evidence="1">
    <location>
        <begin position="56"/>
        <end position="71"/>
    </location>
</feature>
<evidence type="ECO:0000256" key="1">
    <source>
        <dbReference type="SAM" id="MobiDB-lite"/>
    </source>
</evidence>
<dbReference type="Proteomes" id="UP000827724">
    <property type="component" value="Unassembled WGS sequence"/>
</dbReference>
<keyword evidence="3" id="KW-1185">Reference proteome</keyword>
<feature type="region of interest" description="Disordered" evidence="1">
    <location>
        <begin position="1"/>
        <end position="134"/>
    </location>
</feature>
<sequence length="541" mass="58698">MAVPTRRQARAASRAGRTTASSMARSRNSTAASSRRYASSRQYDQTSSYASGSYYDDSRHSSRDTWERDTWEDLPPSVVDTGSDSSSSVYTYDSAYSDDRSSESHNDPDNDRKDGEGDDSSASSGIPPSTLPPYSCMPVAEISVRPSDPETFAHLFPSMDRLSIRHDDRTADGNMNLRVDAIVPDLSSRRRRAIAIQLFHLRMHDLAKREFSLRRYCRDSGREVCNSKGANPRRERATTSSSSSLSRSVTSALRSVKTSFRRSSGAAAEKAAALPAAPNPRRPSIGSNNSWGCGGSIYSDEAAGSDSDEPKLPSARPIPLNTLKLEFSNYARVDIVRRPGKQYDFQWWGHTYAWRRVMDKALGKAAFHLMRDKDVDPVAIIVPEGRSPNQVEADQTAGNWIPPCYMWICDKSALEAMTDVADVMIATGLMALVDDSILSRWPPAKKAGSHTRPVTPARPHTAPNVTGTTTTTAAMATTATAAAAAAAAVVAAAVVAGNVTASKNNTVSAPQTRPRTLVHGLLNKAQTLSPLRLRGHTVLAY</sequence>
<reference evidence="2" key="1">
    <citation type="submission" date="2021-08" db="EMBL/GenBank/DDBJ databases">
        <title>Chromosome-Level Trichoderma cornu-damae using Hi-C Data.</title>
        <authorList>
            <person name="Kim C.S."/>
        </authorList>
    </citation>
    <scope>NUCLEOTIDE SEQUENCE</scope>
    <source>
        <strain evidence="2">KA19-0412C</strain>
    </source>
</reference>
<proteinExistence type="predicted"/>
<accession>A0A9P8TUV8</accession>
<evidence type="ECO:0000313" key="2">
    <source>
        <dbReference type="EMBL" id="KAH6605392.1"/>
    </source>
</evidence>
<gene>
    <name evidence="2" type="ORF">Trco_007099</name>
</gene>
<feature type="compositionally biased region" description="Low complexity" evidence="1">
    <location>
        <begin position="267"/>
        <end position="276"/>
    </location>
</feature>
<feature type="compositionally biased region" description="Low complexity" evidence="1">
    <location>
        <begin position="10"/>
        <end position="55"/>
    </location>
</feature>
<evidence type="ECO:0000313" key="3">
    <source>
        <dbReference type="Proteomes" id="UP000827724"/>
    </source>
</evidence>